<evidence type="ECO:0000256" key="3">
    <source>
        <dbReference type="ARBA" id="ARBA00022679"/>
    </source>
</evidence>
<dbReference type="GO" id="GO:0032259">
    <property type="term" value="P:methylation"/>
    <property type="evidence" value="ECO:0007669"/>
    <property type="project" value="UniProtKB-KW"/>
</dbReference>
<dbReference type="InterPro" id="IPR011257">
    <property type="entry name" value="DNA_glycosylase"/>
</dbReference>
<dbReference type="PRINTS" id="PR00105">
    <property type="entry name" value="C5METTRFRASE"/>
</dbReference>
<dbReference type="NCBIfam" id="TIGR00675">
    <property type="entry name" value="dcm"/>
    <property type="match status" value="1"/>
</dbReference>
<dbReference type="OrthoDB" id="293786at2157"/>
<evidence type="ECO:0000256" key="1">
    <source>
        <dbReference type="ARBA" id="ARBA00011975"/>
    </source>
</evidence>
<feature type="region of interest" description="Disordered" evidence="6">
    <location>
        <begin position="1"/>
        <end position="39"/>
    </location>
</feature>
<dbReference type="EMBL" id="LOPW02000004">
    <property type="protein sequence ID" value="POG56765.1"/>
    <property type="molecule type" value="Genomic_DNA"/>
</dbReference>
<dbReference type="Gene3D" id="1.10.340.30">
    <property type="entry name" value="Hypothetical protein, domain 2"/>
    <property type="match status" value="1"/>
</dbReference>
<dbReference type="InterPro" id="IPR029063">
    <property type="entry name" value="SAM-dependent_MTases_sf"/>
</dbReference>
<feature type="domain" description="HhH-GPD" evidence="7">
    <location>
        <begin position="450"/>
        <end position="598"/>
    </location>
</feature>
<sequence>MSDAWDTDSDIEENRHNWAGEPEHRPPQSERAPDDDAPTVIDLFCGPGGISQGLEQAGFRTVLGVDIHEPSVETFQRNHRHAHAILGDIRRVNKRDGDSRDIFDVIDDDDVVEGTLLESVADEALGDEGLSVLTGGIPCQGFSIANRKQHDEDERNYLFEEFIRAAKILDPTFVLIENVSTMKAAKDGEFVDAVVECLERLGYRVDYRVLNAADFGVPQKRQRLFFVGAKDDHPVVWPKPTHEENHVSVSEALSDLPPLGPGESATEYPADASLSDYERLMRETAVDGESNGCLPNHDAPNHRQTTVDRVEGTEPGEPMYDRFRQRIRLHPDDPGPTIIAGGIRPQFQYGHYEQGRGLTVRERARIQSFPDDYVFEGGTVQGRVQTGMAVPPILGQHLGEALKRSMRTKALVERVRDWEPSASGSSTAADAPPWRAPDVSPYEAFVGHLLHRGSDAETVAPVYRAFVERYPDLSALSSAGKAEVADLLSPLGDADERAKELRDITSQLVFSGVPDTEADLLDLPHVDRAVANATLCFGYGRRRPFVDDAVARLLARVFDLEVGDDPAADDYLWDLAESLLPVEDHTAFTRSLFDFAASGCDADPACGTCPVCELTAALD</sequence>
<dbReference type="Gene3D" id="1.10.1670.10">
    <property type="entry name" value="Helix-hairpin-Helix base-excision DNA repair enzymes (C-terminal)"/>
    <property type="match status" value="1"/>
</dbReference>
<dbReference type="InterPro" id="IPR001525">
    <property type="entry name" value="C5_MeTfrase"/>
</dbReference>
<dbReference type="GO" id="GO:0003886">
    <property type="term" value="F:DNA (cytosine-5-)-methyltransferase activity"/>
    <property type="evidence" value="ECO:0007669"/>
    <property type="project" value="UniProtKB-EC"/>
</dbReference>
<dbReference type="InterPro" id="IPR003265">
    <property type="entry name" value="HhH-GPD_domain"/>
</dbReference>
<keyword evidence="9" id="KW-1185">Reference proteome</keyword>
<protein>
    <recommendedName>
        <fullName evidence="1">DNA (cytosine-5-)-methyltransferase</fullName>
        <ecNumber evidence="1">2.1.1.37</ecNumber>
    </recommendedName>
</protein>
<feature type="compositionally biased region" description="Acidic residues" evidence="6">
    <location>
        <begin position="1"/>
        <end position="11"/>
    </location>
</feature>
<accession>A0A2P4NUC6</accession>
<dbReference type="InterPro" id="IPR018117">
    <property type="entry name" value="C5_DNA_meth_AS"/>
</dbReference>
<dbReference type="AlphaFoldDB" id="A0A2P4NUC6"/>
<dbReference type="PANTHER" id="PTHR10629:SF52">
    <property type="entry name" value="DNA (CYTOSINE-5)-METHYLTRANSFERASE 1"/>
    <property type="match status" value="1"/>
</dbReference>
<gene>
    <name evidence="8" type="ORF">AUR65_002765</name>
</gene>
<keyword evidence="4" id="KW-0949">S-adenosyl-L-methionine</keyword>
<evidence type="ECO:0000259" key="7">
    <source>
        <dbReference type="SMART" id="SM00478"/>
    </source>
</evidence>
<dbReference type="PROSITE" id="PS51679">
    <property type="entry name" value="SAM_MT_C5"/>
    <property type="match status" value="1"/>
</dbReference>
<evidence type="ECO:0000313" key="9">
    <source>
        <dbReference type="Proteomes" id="UP000053621"/>
    </source>
</evidence>
<organism evidence="8 9">
    <name type="scientific">Haloferax marisrubri</name>
    <dbReference type="NCBI Taxonomy" id="1544719"/>
    <lineage>
        <taxon>Archaea</taxon>
        <taxon>Methanobacteriati</taxon>
        <taxon>Methanobacteriota</taxon>
        <taxon>Stenosarchaea group</taxon>
        <taxon>Halobacteria</taxon>
        <taxon>Halobacteriales</taxon>
        <taxon>Haloferacaceae</taxon>
        <taxon>Haloferax</taxon>
    </lineage>
</organism>
<dbReference type="PROSITE" id="PS00094">
    <property type="entry name" value="C5_MTASE_1"/>
    <property type="match status" value="1"/>
</dbReference>
<dbReference type="GO" id="GO:0006284">
    <property type="term" value="P:base-excision repair"/>
    <property type="evidence" value="ECO:0007669"/>
    <property type="project" value="InterPro"/>
</dbReference>
<dbReference type="RefSeq" id="WP_058568271.1">
    <property type="nucleotide sequence ID" value="NZ_LOPW02000004.1"/>
</dbReference>
<evidence type="ECO:0000256" key="5">
    <source>
        <dbReference type="RuleBase" id="RU000416"/>
    </source>
</evidence>
<dbReference type="Pfam" id="PF00145">
    <property type="entry name" value="DNA_methylase"/>
    <property type="match status" value="1"/>
</dbReference>
<dbReference type="SMART" id="SM00478">
    <property type="entry name" value="ENDO3c"/>
    <property type="match status" value="1"/>
</dbReference>
<evidence type="ECO:0000256" key="6">
    <source>
        <dbReference type="SAM" id="MobiDB-lite"/>
    </source>
</evidence>
<dbReference type="InterPro" id="IPR023170">
    <property type="entry name" value="HhH_base_excis_C"/>
</dbReference>
<name>A0A2P4NUC6_9EURY</name>
<dbReference type="GO" id="GO:0044027">
    <property type="term" value="P:negative regulation of gene expression via chromosomal CpG island methylation"/>
    <property type="evidence" value="ECO:0007669"/>
    <property type="project" value="TreeGrafter"/>
</dbReference>
<comment type="similarity">
    <text evidence="5">Belongs to the class I-like SAM-binding methyltransferase superfamily. C5-methyltransferase family.</text>
</comment>
<dbReference type="GO" id="GO:0003677">
    <property type="term" value="F:DNA binding"/>
    <property type="evidence" value="ECO:0007669"/>
    <property type="project" value="TreeGrafter"/>
</dbReference>
<keyword evidence="3" id="KW-0808">Transferase</keyword>
<dbReference type="Pfam" id="PF00730">
    <property type="entry name" value="HhH-GPD"/>
    <property type="match status" value="1"/>
</dbReference>
<reference evidence="8" key="1">
    <citation type="submission" date="2017-08" db="EMBL/GenBank/DDBJ databases">
        <title>Haloferax marisrubri sp. nov., isolated from the Discovery deep brine-seawater interface in the Red Sea.</title>
        <authorList>
            <person name="Zhang G."/>
            <person name="Stingl U."/>
        </authorList>
    </citation>
    <scope>NUCLEOTIDE SEQUENCE [LARGE SCALE GENOMIC DNA]</scope>
    <source>
        <strain evidence="8">SB3</strain>
    </source>
</reference>
<evidence type="ECO:0000256" key="4">
    <source>
        <dbReference type="ARBA" id="ARBA00022691"/>
    </source>
</evidence>
<feature type="compositionally biased region" description="Basic and acidic residues" evidence="6">
    <location>
        <begin position="12"/>
        <end position="34"/>
    </location>
</feature>
<comment type="caution">
    <text evidence="8">The sequence shown here is derived from an EMBL/GenBank/DDBJ whole genome shotgun (WGS) entry which is preliminary data.</text>
</comment>
<dbReference type="InterPro" id="IPR050390">
    <property type="entry name" value="C5-Methyltransferase"/>
</dbReference>
<proteinExistence type="inferred from homology"/>
<dbReference type="Gene3D" id="3.40.50.150">
    <property type="entry name" value="Vaccinia Virus protein VP39"/>
    <property type="match status" value="1"/>
</dbReference>
<keyword evidence="2" id="KW-0489">Methyltransferase</keyword>
<evidence type="ECO:0000313" key="8">
    <source>
        <dbReference type="EMBL" id="POG56765.1"/>
    </source>
</evidence>
<dbReference type="SUPFAM" id="SSF48150">
    <property type="entry name" value="DNA-glycosylase"/>
    <property type="match status" value="1"/>
</dbReference>
<dbReference type="PANTHER" id="PTHR10629">
    <property type="entry name" value="CYTOSINE-SPECIFIC METHYLTRANSFERASE"/>
    <property type="match status" value="1"/>
</dbReference>
<feature type="region of interest" description="Disordered" evidence="6">
    <location>
        <begin position="242"/>
        <end position="269"/>
    </location>
</feature>
<dbReference type="Proteomes" id="UP000053621">
    <property type="component" value="Unassembled WGS sequence"/>
</dbReference>
<dbReference type="SUPFAM" id="SSF53335">
    <property type="entry name" value="S-adenosyl-L-methionine-dependent methyltransferases"/>
    <property type="match status" value="1"/>
</dbReference>
<dbReference type="Gene3D" id="3.90.120.10">
    <property type="entry name" value="DNA Methylase, subunit A, domain 2"/>
    <property type="match status" value="1"/>
</dbReference>
<evidence type="ECO:0000256" key="2">
    <source>
        <dbReference type="ARBA" id="ARBA00022603"/>
    </source>
</evidence>
<dbReference type="CDD" id="cd00056">
    <property type="entry name" value="ENDO3c"/>
    <property type="match status" value="1"/>
</dbReference>
<dbReference type="EC" id="2.1.1.37" evidence="1"/>